<feature type="transmembrane region" description="Helical" evidence="8">
    <location>
        <begin position="124"/>
        <end position="145"/>
    </location>
</feature>
<evidence type="ECO:0000259" key="9">
    <source>
        <dbReference type="Pfam" id="PF00892"/>
    </source>
</evidence>
<dbReference type="AlphaFoldDB" id="A0A366M263"/>
<feature type="transmembrane region" description="Helical" evidence="8">
    <location>
        <begin position="184"/>
        <end position="204"/>
    </location>
</feature>
<keyword evidence="6 8" id="KW-0472">Membrane</keyword>
<dbReference type="Proteomes" id="UP000253303">
    <property type="component" value="Unassembled WGS sequence"/>
</dbReference>
<comment type="subcellular location">
    <subcellularLocation>
        <location evidence="1">Cell membrane</location>
        <topology evidence="1">Multi-pass membrane protein</topology>
    </subcellularLocation>
</comment>
<dbReference type="InterPro" id="IPR000620">
    <property type="entry name" value="EamA_dom"/>
</dbReference>
<evidence type="ECO:0000256" key="3">
    <source>
        <dbReference type="ARBA" id="ARBA00022475"/>
    </source>
</evidence>
<feature type="transmembrane region" description="Helical" evidence="8">
    <location>
        <begin position="97"/>
        <end position="117"/>
    </location>
</feature>
<evidence type="ECO:0000256" key="4">
    <source>
        <dbReference type="ARBA" id="ARBA00022692"/>
    </source>
</evidence>
<protein>
    <recommendedName>
        <fullName evidence="9">EamA domain-containing protein</fullName>
    </recommendedName>
</protein>
<feature type="transmembrane region" description="Helical" evidence="8">
    <location>
        <begin position="216"/>
        <end position="236"/>
    </location>
</feature>
<proteinExistence type="inferred from homology"/>
<dbReference type="PANTHER" id="PTHR42920">
    <property type="entry name" value="OS03G0707200 PROTEIN-RELATED"/>
    <property type="match status" value="1"/>
</dbReference>
<evidence type="ECO:0000256" key="6">
    <source>
        <dbReference type="ARBA" id="ARBA00023136"/>
    </source>
</evidence>
<dbReference type="InterPro" id="IPR037185">
    <property type="entry name" value="EmrE-like"/>
</dbReference>
<feature type="compositionally biased region" description="Low complexity" evidence="7">
    <location>
        <begin position="367"/>
        <end position="392"/>
    </location>
</feature>
<evidence type="ECO:0000256" key="7">
    <source>
        <dbReference type="SAM" id="MobiDB-lite"/>
    </source>
</evidence>
<feature type="transmembrane region" description="Helical" evidence="8">
    <location>
        <begin position="151"/>
        <end position="172"/>
    </location>
</feature>
<evidence type="ECO:0000256" key="1">
    <source>
        <dbReference type="ARBA" id="ARBA00004651"/>
    </source>
</evidence>
<feature type="region of interest" description="Disordered" evidence="7">
    <location>
        <begin position="319"/>
        <end position="410"/>
    </location>
</feature>
<dbReference type="PANTHER" id="PTHR42920:SF5">
    <property type="entry name" value="EAMA DOMAIN-CONTAINING PROTEIN"/>
    <property type="match status" value="1"/>
</dbReference>
<name>A0A366M263_9ACTN</name>
<dbReference type="Pfam" id="PF00892">
    <property type="entry name" value="EamA"/>
    <property type="match status" value="2"/>
</dbReference>
<comment type="similarity">
    <text evidence="2">Belongs to the EamA transporter family.</text>
</comment>
<feature type="transmembrane region" description="Helical" evidence="8">
    <location>
        <begin position="271"/>
        <end position="289"/>
    </location>
</feature>
<comment type="caution">
    <text evidence="10">The sequence shown here is derived from an EMBL/GenBank/DDBJ whole genome shotgun (WGS) entry which is preliminary data.</text>
</comment>
<dbReference type="RefSeq" id="WP_113980951.1">
    <property type="nucleotide sequence ID" value="NZ_QMEY01000004.1"/>
</dbReference>
<dbReference type="EMBL" id="QMEY01000004">
    <property type="protein sequence ID" value="RBQ19684.1"/>
    <property type="molecule type" value="Genomic_DNA"/>
</dbReference>
<evidence type="ECO:0000256" key="8">
    <source>
        <dbReference type="SAM" id="Phobius"/>
    </source>
</evidence>
<keyword evidence="5 8" id="KW-1133">Transmembrane helix</keyword>
<evidence type="ECO:0000313" key="11">
    <source>
        <dbReference type="Proteomes" id="UP000253303"/>
    </source>
</evidence>
<feature type="transmembrane region" description="Helical" evidence="8">
    <location>
        <begin position="68"/>
        <end position="91"/>
    </location>
</feature>
<feature type="transmembrane region" description="Helical" evidence="8">
    <location>
        <begin position="243"/>
        <end position="265"/>
    </location>
</feature>
<reference evidence="10 11" key="1">
    <citation type="submission" date="2018-06" db="EMBL/GenBank/DDBJ databases">
        <title>Sphaerisporangium craniellae sp. nov., isolated from a marine sponge in the South China Sea.</title>
        <authorList>
            <person name="Li L."/>
        </authorList>
    </citation>
    <scope>NUCLEOTIDE SEQUENCE [LARGE SCALE GENOMIC DNA]</scope>
    <source>
        <strain evidence="10 11">LHW63015</strain>
    </source>
</reference>
<accession>A0A366M263</accession>
<feature type="domain" description="EamA" evidence="9">
    <location>
        <begin position="159"/>
        <end position="288"/>
    </location>
</feature>
<organism evidence="10 11">
    <name type="scientific">Spongiactinospora rosea</name>
    <dbReference type="NCBI Taxonomy" id="2248750"/>
    <lineage>
        <taxon>Bacteria</taxon>
        <taxon>Bacillati</taxon>
        <taxon>Actinomycetota</taxon>
        <taxon>Actinomycetes</taxon>
        <taxon>Streptosporangiales</taxon>
        <taxon>Streptosporangiaceae</taxon>
        <taxon>Spongiactinospora</taxon>
    </lineage>
</organism>
<gene>
    <name evidence="10" type="ORF">DP939_13225</name>
</gene>
<feature type="domain" description="EamA" evidence="9">
    <location>
        <begin position="10"/>
        <end position="139"/>
    </location>
</feature>
<dbReference type="SUPFAM" id="SSF103481">
    <property type="entry name" value="Multidrug resistance efflux transporter EmrE"/>
    <property type="match status" value="2"/>
</dbReference>
<sequence>MAVVAPRPLLGASLLLFVSAAWGSAFPLMKDLIIRMPVTDLLTERYGLAALVLLAIRPRCLRGLPGAAWSRGVLLGVLFGVGQIAQAVALHSLPSSVSGFAVGCNVVMTPVLGLILLRMRVSRRVWVAVALSAAAMCVFTLLQGVEGSGVSALALSGTLFAAALYAAHTLVLGQTSTDRPADSYAIAVIQLATIAVMTGVLSVPGGLTLPGSPADWAVLGHLAVVSCALGFLARTYGQAHVRAVPAAVLLSSQPLWVAVLSVLAYGEAVTLSVVMGGAMVAIAMLLVVVPGRGEDDEPDTDAAESRVTLLRARRVASQRLRSLQSFPPHPDEGADETAGDQPGRPGPQGTSPMPGGPAWDGAGDIGGPRLPRPRGAPGTDGAGLPRAPGAAGDTSSTPAGGDGPAPAEGPVDQVVQHAIEVVRQRTARDLIERYAPLAIVVDIPNLGDHLEAGATALEPLQVLPDGDALDLDRLTPADPDAL</sequence>
<evidence type="ECO:0000256" key="2">
    <source>
        <dbReference type="ARBA" id="ARBA00007362"/>
    </source>
</evidence>
<dbReference type="InterPro" id="IPR051258">
    <property type="entry name" value="Diverse_Substrate_Transporter"/>
</dbReference>
<keyword evidence="4 8" id="KW-0812">Transmembrane</keyword>
<keyword evidence="11" id="KW-1185">Reference proteome</keyword>
<dbReference type="GO" id="GO:0005886">
    <property type="term" value="C:plasma membrane"/>
    <property type="evidence" value="ECO:0007669"/>
    <property type="project" value="UniProtKB-SubCell"/>
</dbReference>
<evidence type="ECO:0000256" key="5">
    <source>
        <dbReference type="ARBA" id="ARBA00022989"/>
    </source>
</evidence>
<keyword evidence="3" id="KW-1003">Cell membrane</keyword>
<evidence type="ECO:0000313" key="10">
    <source>
        <dbReference type="EMBL" id="RBQ19684.1"/>
    </source>
</evidence>